<keyword evidence="7" id="KW-1185">Reference proteome</keyword>
<protein>
    <submittedName>
        <fullName evidence="8">Uncharacterized protein LOC104599908</fullName>
    </submittedName>
</protein>
<name>A0A1U8AF34_NELNU</name>
<evidence type="ECO:0000256" key="6">
    <source>
        <dbReference type="SAM" id="Phobius"/>
    </source>
</evidence>
<sequence>MPATDYQGSSVPFASLGRSLLSIRRDQVHSMESNHDPTSQELELEAFQKQVSDRFGDLASASSDDLLSLSWIRRLLDAFLCCQEEFRVILFNNRNLVSRSPLDRLITDFFERSVKALDVCNAIRDGIEQVRQWQKHMEIVLCALDSRQRTLGEGQFRRAKKALTDLAIAMLDEKDSGSVLAQRNRSFGRNNTSKDSRSVGHFRSLSWSVSRSWSAAKQLQAIGNNLAAPRGNEVVATGGLAVPVFTMGSILLFVMWALVAAIPCQDRGLQTHFSISRHFTWAAPVLSLHERIMDEAKKRDRRNSNGLLKEINQMEKCARHMAELADAVHLPLTEEREAEVRLGVSELAQICETMKDGLDPLERQVREVFHRIVRSRTEGLDCLGRPNNPE</sequence>
<dbReference type="Proteomes" id="UP000189703">
    <property type="component" value="Unplaced"/>
</dbReference>
<feature type="transmembrane region" description="Helical" evidence="6">
    <location>
        <begin position="240"/>
        <end position="262"/>
    </location>
</feature>
<dbReference type="STRING" id="4432.A0A1U8AF34"/>
<gene>
    <name evidence="8" type="primary">LOC104599908</name>
</gene>
<evidence type="ECO:0000313" key="7">
    <source>
        <dbReference type="Proteomes" id="UP000189703"/>
    </source>
</evidence>
<dbReference type="GeneID" id="104599908"/>
<reference evidence="8" key="1">
    <citation type="submission" date="2025-08" db="UniProtKB">
        <authorList>
            <consortium name="RefSeq"/>
        </authorList>
    </citation>
    <scope>IDENTIFICATION</scope>
</reference>
<organism evidence="7 8">
    <name type="scientific">Nelumbo nucifera</name>
    <name type="common">Sacred lotus</name>
    <dbReference type="NCBI Taxonomy" id="4432"/>
    <lineage>
        <taxon>Eukaryota</taxon>
        <taxon>Viridiplantae</taxon>
        <taxon>Streptophyta</taxon>
        <taxon>Embryophyta</taxon>
        <taxon>Tracheophyta</taxon>
        <taxon>Spermatophyta</taxon>
        <taxon>Magnoliopsida</taxon>
        <taxon>Proteales</taxon>
        <taxon>Nelumbonaceae</taxon>
        <taxon>Nelumbo</taxon>
    </lineage>
</organism>
<proteinExistence type="inferred from homology"/>
<keyword evidence="4 6" id="KW-0472">Membrane</keyword>
<comment type="subcellular location">
    <subcellularLocation>
        <location evidence="1">Membrane</location>
        <topology evidence="1">Single-pass membrane protein</topology>
    </subcellularLocation>
</comment>
<dbReference type="InParanoid" id="A0A1U8AF34"/>
<keyword evidence="3 6" id="KW-1133">Transmembrane helix</keyword>
<dbReference type="Pfam" id="PF05633">
    <property type="entry name" value="ROH1-like"/>
    <property type="match status" value="1"/>
</dbReference>
<dbReference type="InterPro" id="IPR008511">
    <property type="entry name" value="ROH1-like"/>
</dbReference>
<dbReference type="PANTHER" id="PTHR31509">
    <property type="entry name" value="BPS1-LIKE PROTEIN"/>
    <property type="match status" value="1"/>
</dbReference>
<evidence type="ECO:0000256" key="1">
    <source>
        <dbReference type="ARBA" id="ARBA00004167"/>
    </source>
</evidence>
<evidence type="ECO:0000256" key="4">
    <source>
        <dbReference type="ARBA" id="ARBA00023136"/>
    </source>
</evidence>
<dbReference type="OrthoDB" id="1878996at2759"/>
<dbReference type="RefSeq" id="XP_010260958.1">
    <property type="nucleotide sequence ID" value="XM_010262656.2"/>
</dbReference>
<accession>A0A1U8AF34</accession>
<dbReference type="AlphaFoldDB" id="A0A1U8AF34"/>
<evidence type="ECO:0000256" key="5">
    <source>
        <dbReference type="ARBA" id="ARBA00035114"/>
    </source>
</evidence>
<dbReference type="OMA" id="QVRLWQK"/>
<keyword evidence="2 6" id="KW-0812">Transmembrane</keyword>
<evidence type="ECO:0000256" key="2">
    <source>
        <dbReference type="ARBA" id="ARBA00022692"/>
    </source>
</evidence>
<dbReference type="KEGG" id="nnu:104599908"/>
<evidence type="ECO:0000256" key="3">
    <source>
        <dbReference type="ARBA" id="ARBA00022989"/>
    </source>
</evidence>
<dbReference type="GO" id="GO:0016020">
    <property type="term" value="C:membrane"/>
    <property type="evidence" value="ECO:0007669"/>
    <property type="project" value="UniProtKB-SubCell"/>
</dbReference>
<dbReference type="FunCoup" id="A0A1U8AF34">
    <property type="interactions" value="875"/>
</dbReference>
<comment type="similarity">
    <text evidence="5">Belongs to the ROH1 family.</text>
</comment>
<evidence type="ECO:0000313" key="8">
    <source>
        <dbReference type="RefSeq" id="XP_010260958.1"/>
    </source>
</evidence>
<dbReference type="eggNOG" id="ENOG502QQUT">
    <property type="taxonomic scope" value="Eukaryota"/>
</dbReference>